<evidence type="ECO:0000259" key="8">
    <source>
        <dbReference type="SMART" id="SM01192"/>
    </source>
</evidence>
<dbReference type="GO" id="GO:0006096">
    <property type="term" value="P:glycolytic process"/>
    <property type="evidence" value="ECO:0007669"/>
    <property type="project" value="UniProtKB-UniPathway"/>
</dbReference>
<evidence type="ECO:0000256" key="3">
    <source>
        <dbReference type="ARBA" id="ARBA00009604"/>
    </source>
</evidence>
<dbReference type="Gene3D" id="3.20.20.120">
    <property type="entry name" value="Enolase-like C-terminal domain"/>
    <property type="match status" value="1"/>
</dbReference>
<dbReference type="SFLD" id="SFLDS00001">
    <property type="entry name" value="Enolase"/>
    <property type="match status" value="1"/>
</dbReference>
<keyword evidence="5" id="KW-0460">Magnesium</keyword>
<evidence type="ECO:0000259" key="9">
    <source>
        <dbReference type="SMART" id="SM01193"/>
    </source>
</evidence>
<comment type="similarity">
    <text evidence="3">Belongs to the enolase family.</text>
</comment>
<keyword evidence="7" id="KW-0456">Lyase</keyword>
<dbReference type="PANTHER" id="PTHR11902:SF56">
    <property type="entry name" value="CYTOSOLIC ENOLASE 3"/>
    <property type="match status" value="1"/>
</dbReference>
<accession>A0A068ULH0</accession>
<dbReference type="UniPathway" id="UPA00109">
    <property type="reaction ID" value="UER00187"/>
</dbReference>
<dbReference type="GO" id="GO:0004634">
    <property type="term" value="F:phosphopyruvate hydratase activity"/>
    <property type="evidence" value="ECO:0007669"/>
    <property type="project" value="UniProtKB-EC"/>
</dbReference>
<dbReference type="AlphaFoldDB" id="A0A068ULH0"/>
<reference evidence="11" key="1">
    <citation type="journal article" date="2014" name="Science">
        <title>The coffee genome provides insight into the convergent evolution of caffeine biosynthesis.</title>
        <authorList>
            <person name="Denoeud F."/>
            <person name="Carretero-Paulet L."/>
            <person name="Dereeper A."/>
            <person name="Droc G."/>
            <person name="Guyot R."/>
            <person name="Pietrella M."/>
            <person name="Zheng C."/>
            <person name="Alberti A."/>
            <person name="Anthony F."/>
            <person name="Aprea G."/>
            <person name="Aury J.M."/>
            <person name="Bento P."/>
            <person name="Bernard M."/>
            <person name="Bocs S."/>
            <person name="Campa C."/>
            <person name="Cenci A."/>
            <person name="Combes M.C."/>
            <person name="Crouzillat D."/>
            <person name="Da Silva C."/>
            <person name="Daddiego L."/>
            <person name="De Bellis F."/>
            <person name="Dussert S."/>
            <person name="Garsmeur O."/>
            <person name="Gayraud T."/>
            <person name="Guignon V."/>
            <person name="Jahn K."/>
            <person name="Jamilloux V."/>
            <person name="Joet T."/>
            <person name="Labadie K."/>
            <person name="Lan T."/>
            <person name="Leclercq J."/>
            <person name="Lepelley M."/>
            <person name="Leroy T."/>
            <person name="Li L.T."/>
            <person name="Librado P."/>
            <person name="Lopez L."/>
            <person name="Munoz A."/>
            <person name="Noel B."/>
            <person name="Pallavicini A."/>
            <person name="Perrotta G."/>
            <person name="Poncet V."/>
            <person name="Pot D."/>
            <person name="Priyono X."/>
            <person name="Rigoreau M."/>
            <person name="Rouard M."/>
            <person name="Rozas J."/>
            <person name="Tranchant-Dubreuil C."/>
            <person name="VanBuren R."/>
            <person name="Zhang Q."/>
            <person name="Andrade A.C."/>
            <person name="Argout X."/>
            <person name="Bertrand B."/>
            <person name="de Kochko A."/>
            <person name="Graziosi G."/>
            <person name="Henry R.J."/>
            <person name="Jayarama X."/>
            <person name="Ming R."/>
            <person name="Nagai C."/>
            <person name="Rounsley S."/>
            <person name="Sankoff D."/>
            <person name="Giuliano G."/>
            <person name="Albert V.A."/>
            <person name="Wincker P."/>
            <person name="Lashermes P."/>
        </authorList>
    </citation>
    <scope>NUCLEOTIDE SEQUENCE [LARGE SCALE GENOMIC DNA]</scope>
    <source>
        <strain evidence="11">cv. DH200-94</strain>
    </source>
</reference>
<dbReference type="Pfam" id="PF00113">
    <property type="entry name" value="Enolase_C"/>
    <property type="match status" value="1"/>
</dbReference>
<keyword evidence="6" id="KW-0324">Glycolysis</keyword>
<dbReference type="InterPro" id="IPR029017">
    <property type="entry name" value="Enolase-like_N"/>
</dbReference>
<dbReference type="PhylomeDB" id="A0A068ULH0"/>
<name>A0A068ULH0_COFCA</name>
<keyword evidence="11" id="KW-1185">Reference proteome</keyword>
<evidence type="ECO:0000313" key="11">
    <source>
        <dbReference type="Proteomes" id="UP000295252"/>
    </source>
</evidence>
<protein>
    <recommendedName>
        <fullName evidence="4">phosphopyruvate hydratase</fullName>
        <ecNumber evidence="4">4.2.1.11</ecNumber>
    </recommendedName>
</protein>
<organism evidence="10 11">
    <name type="scientific">Coffea canephora</name>
    <name type="common">Robusta coffee</name>
    <dbReference type="NCBI Taxonomy" id="49390"/>
    <lineage>
        <taxon>Eukaryota</taxon>
        <taxon>Viridiplantae</taxon>
        <taxon>Streptophyta</taxon>
        <taxon>Embryophyta</taxon>
        <taxon>Tracheophyta</taxon>
        <taxon>Spermatophyta</taxon>
        <taxon>Magnoliopsida</taxon>
        <taxon>eudicotyledons</taxon>
        <taxon>Gunneridae</taxon>
        <taxon>Pentapetalae</taxon>
        <taxon>asterids</taxon>
        <taxon>lamiids</taxon>
        <taxon>Gentianales</taxon>
        <taxon>Rubiaceae</taxon>
        <taxon>Ixoroideae</taxon>
        <taxon>Gardenieae complex</taxon>
        <taxon>Bertiereae - Coffeeae clade</taxon>
        <taxon>Coffeeae</taxon>
        <taxon>Coffea</taxon>
    </lineage>
</organism>
<dbReference type="HAMAP" id="MF_00318">
    <property type="entry name" value="Enolase"/>
    <property type="match status" value="1"/>
</dbReference>
<evidence type="ECO:0000313" key="10">
    <source>
        <dbReference type="EMBL" id="CDP09137.1"/>
    </source>
</evidence>
<dbReference type="Gramene" id="CDP09137">
    <property type="protein sequence ID" value="CDP09137"/>
    <property type="gene ID" value="GSCOC_T00028346001"/>
</dbReference>
<dbReference type="STRING" id="49390.A0A068ULH0"/>
<evidence type="ECO:0000256" key="1">
    <source>
        <dbReference type="ARBA" id="ARBA00001946"/>
    </source>
</evidence>
<dbReference type="Gene3D" id="3.30.390.10">
    <property type="entry name" value="Enolase-like, N-terminal domain"/>
    <property type="match status" value="1"/>
</dbReference>
<dbReference type="CDD" id="cd22962">
    <property type="entry name" value="DD_AtENO3-like"/>
    <property type="match status" value="1"/>
</dbReference>
<dbReference type="FunFam" id="3.20.20.120:FF:000002">
    <property type="entry name" value="Enolase 1"/>
    <property type="match status" value="1"/>
</dbReference>
<proteinExistence type="inferred from homology"/>
<evidence type="ECO:0000256" key="4">
    <source>
        <dbReference type="ARBA" id="ARBA00012058"/>
    </source>
</evidence>
<dbReference type="InterPro" id="IPR020811">
    <property type="entry name" value="Enolase_N"/>
</dbReference>
<dbReference type="GO" id="GO:0000287">
    <property type="term" value="F:magnesium ion binding"/>
    <property type="evidence" value="ECO:0007669"/>
    <property type="project" value="InterPro"/>
</dbReference>
<dbReference type="EC" id="4.2.1.11" evidence="4"/>
<dbReference type="GO" id="GO:0005634">
    <property type="term" value="C:nucleus"/>
    <property type="evidence" value="ECO:0007669"/>
    <property type="project" value="EnsemblPlants"/>
</dbReference>
<feature type="domain" description="Enolase N-terminal" evidence="9">
    <location>
        <begin position="47"/>
        <end position="216"/>
    </location>
</feature>
<dbReference type="FunCoup" id="A0A068ULH0">
    <property type="interactions" value="1174"/>
</dbReference>
<evidence type="ECO:0000256" key="7">
    <source>
        <dbReference type="ARBA" id="ARBA00023239"/>
    </source>
</evidence>
<dbReference type="PROSITE" id="PS00164">
    <property type="entry name" value="ENOLASE"/>
    <property type="match status" value="1"/>
</dbReference>
<dbReference type="SUPFAM" id="SSF51604">
    <property type="entry name" value="Enolase C-terminal domain-like"/>
    <property type="match status" value="1"/>
</dbReference>
<feature type="domain" description="Enolase C-terminal TIM barrel" evidence="8">
    <location>
        <begin position="224"/>
        <end position="514"/>
    </location>
</feature>
<dbReference type="SMART" id="SM01193">
    <property type="entry name" value="Enolase_N"/>
    <property type="match status" value="1"/>
</dbReference>
<dbReference type="SMART" id="SM01192">
    <property type="entry name" value="Enolase_C"/>
    <property type="match status" value="1"/>
</dbReference>
<dbReference type="SUPFAM" id="SSF54826">
    <property type="entry name" value="Enolase N-terminal domain-like"/>
    <property type="match status" value="1"/>
</dbReference>
<dbReference type="OMA" id="IHESTCN"/>
<comment type="cofactor">
    <cofactor evidence="1">
        <name>Mg(2+)</name>
        <dbReference type="ChEBI" id="CHEBI:18420"/>
    </cofactor>
</comment>
<dbReference type="PANTHER" id="PTHR11902">
    <property type="entry name" value="ENOLASE"/>
    <property type="match status" value="1"/>
</dbReference>
<dbReference type="Pfam" id="PF03952">
    <property type="entry name" value="Enolase_N"/>
    <property type="match status" value="1"/>
</dbReference>
<evidence type="ECO:0000256" key="2">
    <source>
        <dbReference type="ARBA" id="ARBA00005031"/>
    </source>
</evidence>
<dbReference type="InterPro" id="IPR020809">
    <property type="entry name" value="Enolase_CS"/>
</dbReference>
<dbReference type="InterPro" id="IPR036849">
    <property type="entry name" value="Enolase-like_C_sf"/>
</dbReference>
<evidence type="ECO:0000256" key="6">
    <source>
        <dbReference type="ARBA" id="ARBA00023152"/>
    </source>
</evidence>
<dbReference type="EMBL" id="HG739120">
    <property type="protein sequence ID" value="CDP09137.1"/>
    <property type="molecule type" value="Genomic_DNA"/>
</dbReference>
<dbReference type="OrthoDB" id="1739814at2759"/>
<dbReference type="GO" id="GO:0000015">
    <property type="term" value="C:phosphopyruvate hydratase complex"/>
    <property type="evidence" value="ECO:0007669"/>
    <property type="project" value="InterPro"/>
</dbReference>
<dbReference type="PRINTS" id="PR00148">
    <property type="entry name" value="ENOLASE"/>
</dbReference>
<dbReference type="InterPro" id="IPR020810">
    <property type="entry name" value="Enolase_C"/>
</dbReference>
<dbReference type="Proteomes" id="UP000295252">
    <property type="component" value="Chromosome I"/>
</dbReference>
<gene>
    <name evidence="10" type="ORF">GSCOC_T00028346001</name>
</gene>
<comment type="pathway">
    <text evidence="2">Carbohydrate degradation; glycolysis; pyruvate from D-glyceraldehyde 3-phosphate: step 4/5.</text>
</comment>
<evidence type="ECO:0000256" key="5">
    <source>
        <dbReference type="ARBA" id="ARBA00022842"/>
    </source>
</evidence>
<dbReference type="CDD" id="cd03313">
    <property type="entry name" value="enolase"/>
    <property type="match status" value="1"/>
</dbReference>
<sequence length="514" mass="56612">MSVQEYLDKHALSRKIEDAVNAAVRAKTPDPVLFISNHMKKSVPSMITKVKARQILDSRGIPTVEVDLYTNKGMFRASAPSGASSGMYEAIELRDGDKGTYLGNGVSRAVRNVNEKISEALIGMDPTLQSQIDQAMIDLDRTEKKESQLVFTRPLLHFSNLFLPLRESAFWEFFFQSELGANAILAVSMAACKAGAAEKEACECCFWHLVPLYKHIAVLSGNTNLSLPIPAFTLISGGKYAANFLPVKQIMILPIGARQFEEALQMGSETYHHLKAVISKKYGTDGCSVGEDGGFAPSITSIREGLDLVKEAIGRTGYSEKLKIAIDVDATEFCIGTKYDLDFKSPNKSDQNFKSGEDMINIYKELCSDYPIVSIEDPFDKEDWEHAKHFSNLGICQVVGDDLLMSNTKRIERAVEESACNALLLKVNQIGTVTEAIENVKLAKDAHWGVVISQRSGETEDAFIADLCVGLAVSQIKAGAPCRGERLAKYNQLLRIEEDLGDQAVYVGDDWRLS</sequence>
<dbReference type="InParanoid" id="A0A068ULH0"/>
<dbReference type="InterPro" id="IPR000941">
    <property type="entry name" value="Enolase"/>
</dbReference>